<dbReference type="CDD" id="cd06259">
    <property type="entry name" value="YdcF-like"/>
    <property type="match status" value="1"/>
</dbReference>
<dbReference type="Pfam" id="PF02698">
    <property type="entry name" value="DUF218"/>
    <property type="match status" value="1"/>
</dbReference>
<feature type="compositionally biased region" description="Low complexity" evidence="1">
    <location>
        <begin position="265"/>
        <end position="282"/>
    </location>
</feature>
<dbReference type="EMBL" id="JBHLUN010000017">
    <property type="protein sequence ID" value="MFC0410765.1"/>
    <property type="molecule type" value="Genomic_DNA"/>
</dbReference>
<evidence type="ECO:0000256" key="1">
    <source>
        <dbReference type="SAM" id="MobiDB-lite"/>
    </source>
</evidence>
<gene>
    <name evidence="3" type="ORF">ACFFGY_21160</name>
</gene>
<dbReference type="Proteomes" id="UP001589865">
    <property type="component" value="Unassembled WGS sequence"/>
</dbReference>
<evidence type="ECO:0000313" key="4">
    <source>
        <dbReference type="Proteomes" id="UP001589865"/>
    </source>
</evidence>
<keyword evidence="4" id="KW-1185">Reference proteome</keyword>
<feature type="region of interest" description="Disordered" evidence="1">
    <location>
        <begin position="194"/>
        <end position="307"/>
    </location>
</feature>
<comment type="caution">
    <text evidence="3">The sequence shown here is derived from an EMBL/GenBank/DDBJ whole genome shotgun (WGS) entry which is preliminary data.</text>
</comment>
<dbReference type="RefSeq" id="WP_377046520.1">
    <property type="nucleotide sequence ID" value="NZ_JBHLUN010000017.1"/>
</dbReference>
<feature type="compositionally biased region" description="Low complexity" evidence="1">
    <location>
        <begin position="218"/>
        <end position="228"/>
    </location>
</feature>
<reference evidence="3 4" key="1">
    <citation type="submission" date="2024-09" db="EMBL/GenBank/DDBJ databases">
        <authorList>
            <person name="Sun Q."/>
            <person name="Mori K."/>
        </authorList>
    </citation>
    <scope>NUCLEOTIDE SEQUENCE [LARGE SCALE GENOMIC DNA]</scope>
    <source>
        <strain evidence="3 4">TBRC 5777</strain>
    </source>
</reference>
<evidence type="ECO:0000259" key="2">
    <source>
        <dbReference type="Pfam" id="PF02698"/>
    </source>
</evidence>
<name>A0ABV6JZ82_9PROT</name>
<sequence length="307" mass="31302">MRRVSMLRNSLRRSVTLLTLAALLVLGAGYAWYLDASGRPRPAATPETMGIAVLTGGPDRVETGLRLAAQHRAARLIISGAGASTDLAALTREAGMEPFAFLGRTTVGRDARSTRGNAREVAAWALAGDIRSITVVTAGFHMPRALLELRRALPVAELVPYAVEPHRARLPAMLREYFKLVGAWMGLSAYGSTEPAPLDEEGPAIQPPEDGDDTPAVPGMEGASGAGAPAPPAVPGTLPAPTSSMPPPSTPASSILAPSTPVPSTPASSAPTSSTPAASAPASPTPASPALAPSAPALSAPLSEPSR</sequence>
<organism evidence="3 4">
    <name type="scientific">Roseomonas elaeocarpi</name>
    <dbReference type="NCBI Taxonomy" id="907779"/>
    <lineage>
        <taxon>Bacteria</taxon>
        <taxon>Pseudomonadati</taxon>
        <taxon>Pseudomonadota</taxon>
        <taxon>Alphaproteobacteria</taxon>
        <taxon>Acetobacterales</taxon>
        <taxon>Roseomonadaceae</taxon>
        <taxon>Roseomonas</taxon>
    </lineage>
</organism>
<dbReference type="InterPro" id="IPR003848">
    <property type="entry name" value="DUF218"/>
</dbReference>
<evidence type="ECO:0000313" key="3">
    <source>
        <dbReference type="EMBL" id="MFC0410765.1"/>
    </source>
</evidence>
<protein>
    <submittedName>
        <fullName evidence="3">ElyC/SanA/YdcF family protein</fullName>
    </submittedName>
</protein>
<accession>A0ABV6JZ82</accession>
<proteinExistence type="predicted"/>
<feature type="compositionally biased region" description="Low complexity" evidence="1">
    <location>
        <begin position="288"/>
        <end position="307"/>
    </location>
</feature>
<feature type="domain" description="DUF218" evidence="2">
    <location>
        <begin position="22"/>
        <end position="178"/>
    </location>
</feature>